<dbReference type="OMA" id="GCKEREA"/>
<dbReference type="Pfam" id="PF25603">
    <property type="entry name" value="SPT23_MGA2_DBD"/>
    <property type="match status" value="1"/>
</dbReference>
<dbReference type="InterPro" id="IPR057962">
    <property type="entry name" value="SPT23_MGA2_DBD"/>
</dbReference>
<evidence type="ECO:0000313" key="3">
    <source>
        <dbReference type="EMBL" id="KAI1517016.1"/>
    </source>
</evidence>
<dbReference type="EMBL" id="NRDI02000004">
    <property type="protein sequence ID" value="KAI1517016.1"/>
    <property type="molecule type" value="Genomic_DNA"/>
</dbReference>
<feature type="region of interest" description="Disordered" evidence="1">
    <location>
        <begin position="378"/>
        <end position="398"/>
    </location>
</feature>
<evidence type="ECO:0000256" key="1">
    <source>
        <dbReference type="SAM" id="MobiDB-lite"/>
    </source>
</evidence>
<feature type="compositionally biased region" description="Low complexity" evidence="1">
    <location>
        <begin position="537"/>
        <end position="556"/>
    </location>
</feature>
<dbReference type="Proteomes" id="UP000249757">
    <property type="component" value="Unassembled WGS sequence"/>
</dbReference>
<reference evidence="4" key="1">
    <citation type="journal article" date="2022" name="Microb. Genom.">
        <title>A global pangenome for the wheat fungal pathogen Pyrenophora tritici-repentis and prediction of effector protein structural homology.</title>
        <authorList>
            <person name="Moolhuijzen P.M."/>
            <person name="See P.T."/>
            <person name="Shi G."/>
            <person name="Powell H.R."/>
            <person name="Cockram J."/>
            <person name="Jorgensen L.N."/>
            <person name="Benslimane H."/>
            <person name="Strelkov S.E."/>
            <person name="Turner J."/>
            <person name="Liu Z."/>
            <person name="Moffat C.S."/>
        </authorList>
    </citation>
    <scope>NUCLEOTIDE SEQUENCE [LARGE SCALE GENOMIC DNA]</scope>
</reference>
<feature type="region of interest" description="Disordered" evidence="1">
    <location>
        <begin position="537"/>
        <end position="572"/>
    </location>
</feature>
<protein>
    <recommendedName>
        <fullName evidence="2">SPT23/MGA2-like DNA-binding domain-containing protein</fullName>
    </recommendedName>
</protein>
<gene>
    <name evidence="3" type="ORF">Ptr86124_003953</name>
</gene>
<feature type="region of interest" description="Disordered" evidence="1">
    <location>
        <begin position="109"/>
        <end position="128"/>
    </location>
</feature>
<sequence>MDTMQQNYGTYVNPQDLENNHGDFQDSFWQMRIDPNAYQQPYNAAVLSSTTERSGRKQDSALDLTSFSNQAYPCIKAEDDFNTFVHTTNSTPTSNTPSPPDNFVFSNANSPGDFVRDQSQTSSPETCNDSLTNDSWPAIHIPQPVDQSQVFIALDKNKNRAETQIKTTVTMDPLSPHYQWIRFPRHNLAKPKQMASTEEVNANEKNNCTARLQLTLVLATAVEKPDGLERAFRRARGDEPTPRRPRGVAITDIAKDDRCHPQNGGAVIICEGCKEREAKRFNRKKKREADDEKEWSSYEDERIIMINEKEFKRWQDNDSPDHSMNAKKVEFVMRITCYCRHQEDKSPVGYRVIFTFKDVNDNLLAQEISEIVQITDDHKNKENPSETLSSLTIPTGPHDSMPMQYTVPMSEYSPTVCSSQYSLPTTPIVTQAPGLPHSQSMFFPREAQYPRMMNPAAVTQAPTQSGMGFYGTAMPAPAPTQQYASHQRGQSYFSPSMLSPTGEQMPTQSGYALHRPHSLDSFPQAFNFNYTAQPSYPQIYSSQPPSRATSRPASPTWDQGRGAKKMRPQPAAGFMLFEDFEE</sequence>
<evidence type="ECO:0000259" key="2">
    <source>
        <dbReference type="Pfam" id="PF25603"/>
    </source>
</evidence>
<dbReference type="OrthoDB" id="71307at2759"/>
<feature type="compositionally biased region" description="Polar residues" evidence="1">
    <location>
        <begin position="117"/>
        <end position="128"/>
    </location>
</feature>
<proteinExistence type="predicted"/>
<dbReference type="AlphaFoldDB" id="A0A2W1D0F3"/>
<organism evidence="3 4">
    <name type="scientific">Pyrenophora tritici-repentis</name>
    <dbReference type="NCBI Taxonomy" id="45151"/>
    <lineage>
        <taxon>Eukaryota</taxon>
        <taxon>Fungi</taxon>
        <taxon>Dikarya</taxon>
        <taxon>Ascomycota</taxon>
        <taxon>Pezizomycotina</taxon>
        <taxon>Dothideomycetes</taxon>
        <taxon>Pleosporomycetidae</taxon>
        <taxon>Pleosporales</taxon>
        <taxon>Pleosporineae</taxon>
        <taxon>Pleosporaceae</taxon>
        <taxon>Pyrenophora</taxon>
    </lineage>
</organism>
<keyword evidence="4" id="KW-1185">Reference proteome</keyword>
<accession>A0A2W1D0F3</accession>
<comment type="caution">
    <text evidence="3">The sequence shown here is derived from an EMBL/GenBank/DDBJ whole genome shotgun (WGS) entry which is preliminary data.</text>
</comment>
<feature type="domain" description="SPT23/MGA2-like DNA-binding" evidence="2">
    <location>
        <begin position="263"/>
        <end position="379"/>
    </location>
</feature>
<name>A0A2W1D0F3_9PLEO</name>
<evidence type="ECO:0000313" key="4">
    <source>
        <dbReference type="Proteomes" id="UP000249757"/>
    </source>
</evidence>